<keyword evidence="6" id="KW-0012">Acyltransferase</keyword>
<reference evidence="9 10" key="1">
    <citation type="submission" date="2020-06" db="EMBL/GenBank/DDBJ databases">
        <title>Genome sequence of 2 isolates from Red Sea Mangroves.</title>
        <authorList>
            <person name="Sefrji F."/>
            <person name="Michoud G."/>
            <person name="Merlino G."/>
            <person name="Daffonchio D."/>
        </authorList>
    </citation>
    <scope>NUCLEOTIDE SEQUENCE [LARGE SCALE GENOMIC DNA]</scope>
    <source>
        <strain evidence="9 10">R1DC25</strain>
    </source>
</reference>
<sequence>MKILALDTALDACSAAVVETEGGEARILAERCEPMVRGHAEALMPMVQAVMEEAGLAFAALDRIGVTVGPGTFTGVRIGLAAARGLALAADRPAVGVTSLEAIAANAACGDANPQGRPILAAIDARRGELYVQRFSAALDPLDEPRAMALEDARETLPFDTSLPVGTGAVLLTGEAGPVAPLPHAALVARRAALKVLSGKPPAPLYLRAPDAKPQASLFGPLRPAGGAA</sequence>
<dbReference type="PANTHER" id="PTHR11735:SF11">
    <property type="entry name" value="TRNA THREONYLCARBAMOYLADENOSINE BIOSYNTHESIS PROTEIN TSAB"/>
    <property type="match status" value="1"/>
</dbReference>
<keyword evidence="2 9" id="KW-0808">Transferase</keyword>
<dbReference type="GO" id="GO:0002949">
    <property type="term" value="P:tRNA threonylcarbamoyladenosine modification"/>
    <property type="evidence" value="ECO:0007669"/>
    <property type="project" value="InterPro"/>
</dbReference>
<dbReference type="Pfam" id="PF00814">
    <property type="entry name" value="TsaD"/>
    <property type="match status" value="1"/>
</dbReference>
<dbReference type="SUPFAM" id="SSF53067">
    <property type="entry name" value="Actin-like ATPase domain"/>
    <property type="match status" value="2"/>
</dbReference>
<evidence type="ECO:0000256" key="2">
    <source>
        <dbReference type="ARBA" id="ARBA00022679"/>
    </source>
</evidence>
<dbReference type="InterPro" id="IPR000905">
    <property type="entry name" value="Gcp-like_dom"/>
</dbReference>
<dbReference type="GO" id="GO:0005829">
    <property type="term" value="C:cytosol"/>
    <property type="evidence" value="ECO:0007669"/>
    <property type="project" value="TreeGrafter"/>
</dbReference>
<evidence type="ECO:0000256" key="7">
    <source>
        <dbReference type="ARBA" id="ARBA00048117"/>
    </source>
</evidence>
<keyword evidence="5" id="KW-0408">Iron</keyword>
<evidence type="ECO:0000313" key="9">
    <source>
        <dbReference type="EMBL" id="QPC43426.1"/>
    </source>
</evidence>
<name>A0A7S8HCA8_9HYPH</name>
<dbReference type="InterPro" id="IPR017861">
    <property type="entry name" value="KAE1/TsaD"/>
</dbReference>
<gene>
    <name evidence="9" type="primary">tsaB</name>
    <name evidence="9" type="ORF">HW532_12400</name>
</gene>
<dbReference type="GO" id="GO:0061711">
    <property type="term" value="F:tRNA N(6)-L-threonylcarbamoyladenine synthase activity"/>
    <property type="evidence" value="ECO:0007669"/>
    <property type="project" value="UniProtKB-EC"/>
</dbReference>
<evidence type="ECO:0000313" key="10">
    <source>
        <dbReference type="Proteomes" id="UP000593594"/>
    </source>
</evidence>
<dbReference type="KEGG" id="kmn:HW532_12400"/>
<dbReference type="GO" id="GO:0046872">
    <property type="term" value="F:metal ion binding"/>
    <property type="evidence" value="ECO:0007669"/>
    <property type="project" value="UniProtKB-KW"/>
</dbReference>
<dbReference type="Proteomes" id="UP000593594">
    <property type="component" value="Chromosome"/>
</dbReference>
<evidence type="ECO:0000256" key="6">
    <source>
        <dbReference type="ARBA" id="ARBA00023315"/>
    </source>
</evidence>
<dbReference type="InterPro" id="IPR022496">
    <property type="entry name" value="T6A_TsaB"/>
</dbReference>
<feature type="domain" description="Gcp-like" evidence="8">
    <location>
        <begin position="37"/>
        <end position="135"/>
    </location>
</feature>
<dbReference type="RefSeq" id="WP_213160788.1">
    <property type="nucleotide sequence ID" value="NZ_CP058214.1"/>
</dbReference>
<dbReference type="AlphaFoldDB" id="A0A7S8HCA8"/>
<evidence type="ECO:0000256" key="1">
    <source>
        <dbReference type="ARBA" id="ARBA00012156"/>
    </source>
</evidence>
<evidence type="ECO:0000256" key="5">
    <source>
        <dbReference type="ARBA" id="ARBA00023004"/>
    </source>
</evidence>
<keyword evidence="3" id="KW-0819">tRNA processing</keyword>
<evidence type="ECO:0000256" key="4">
    <source>
        <dbReference type="ARBA" id="ARBA00022723"/>
    </source>
</evidence>
<proteinExistence type="predicted"/>
<comment type="catalytic activity">
    <reaction evidence="7">
        <text>L-threonylcarbamoyladenylate + adenosine(37) in tRNA = N(6)-L-threonylcarbamoyladenosine(37) in tRNA + AMP + H(+)</text>
        <dbReference type="Rhea" id="RHEA:37059"/>
        <dbReference type="Rhea" id="RHEA-COMP:10162"/>
        <dbReference type="Rhea" id="RHEA-COMP:10163"/>
        <dbReference type="ChEBI" id="CHEBI:15378"/>
        <dbReference type="ChEBI" id="CHEBI:73682"/>
        <dbReference type="ChEBI" id="CHEBI:74411"/>
        <dbReference type="ChEBI" id="CHEBI:74418"/>
        <dbReference type="ChEBI" id="CHEBI:456215"/>
        <dbReference type="EC" id="2.3.1.234"/>
    </reaction>
</comment>
<dbReference type="InterPro" id="IPR043129">
    <property type="entry name" value="ATPase_NBD"/>
</dbReference>
<protein>
    <recommendedName>
        <fullName evidence="1">N(6)-L-threonylcarbamoyladenine synthase</fullName>
        <ecNumber evidence="1">2.3.1.234</ecNumber>
    </recommendedName>
</protein>
<keyword evidence="10" id="KW-1185">Reference proteome</keyword>
<dbReference type="Gene3D" id="3.30.420.40">
    <property type="match status" value="2"/>
</dbReference>
<evidence type="ECO:0000256" key="3">
    <source>
        <dbReference type="ARBA" id="ARBA00022694"/>
    </source>
</evidence>
<accession>A0A7S8HCA8</accession>
<dbReference type="EC" id="2.3.1.234" evidence="1"/>
<organism evidence="9 10">
    <name type="scientific">Kaustia mangrovi</name>
    <dbReference type="NCBI Taxonomy" id="2593653"/>
    <lineage>
        <taxon>Bacteria</taxon>
        <taxon>Pseudomonadati</taxon>
        <taxon>Pseudomonadota</taxon>
        <taxon>Alphaproteobacteria</taxon>
        <taxon>Hyphomicrobiales</taxon>
        <taxon>Parvibaculaceae</taxon>
        <taxon>Kaustia</taxon>
    </lineage>
</organism>
<evidence type="ECO:0000259" key="8">
    <source>
        <dbReference type="Pfam" id="PF00814"/>
    </source>
</evidence>
<dbReference type="PANTHER" id="PTHR11735">
    <property type="entry name" value="TRNA N6-ADENOSINE THREONYLCARBAMOYLTRANSFERASE"/>
    <property type="match status" value="1"/>
</dbReference>
<dbReference type="EMBL" id="CP058214">
    <property type="protein sequence ID" value="QPC43426.1"/>
    <property type="molecule type" value="Genomic_DNA"/>
</dbReference>
<keyword evidence="4" id="KW-0479">Metal-binding</keyword>
<dbReference type="PRINTS" id="PR00789">
    <property type="entry name" value="OSIALOPTASE"/>
</dbReference>
<dbReference type="NCBIfam" id="TIGR03725">
    <property type="entry name" value="T6A_YeaZ"/>
    <property type="match status" value="1"/>
</dbReference>